<protein>
    <recommendedName>
        <fullName evidence="3">Barrier-to-autointegration factor-like protein</fullName>
    </recommendedName>
    <alternativeName>
        <fullName evidence="4">Barrier-to-autointegration factor 2</fullName>
    </alternativeName>
</protein>
<dbReference type="InterPro" id="IPR004122">
    <property type="entry name" value="BAF_prot"/>
</dbReference>
<dbReference type="GO" id="GO:0051276">
    <property type="term" value="P:chromosome organization"/>
    <property type="evidence" value="ECO:0007669"/>
    <property type="project" value="TreeGrafter"/>
</dbReference>
<organism evidence="5 6">
    <name type="scientific">Ridgeia piscesae</name>
    <name type="common">Tubeworm</name>
    <dbReference type="NCBI Taxonomy" id="27915"/>
    <lineage>
        <taxon>Eukaryota</taxon>
        <taxon>Metazoa</taxon>
        <taxon>Spiralia</taxon>
        <taxon>Lophotrochozoa</taxon>
        <taxon>Annelida</taxon>
        <taxon>Polychaeta</taxon>
        <taxon>Sedentaria</taxon>
        <taxon>Canalipalpata</taxon>
        <taxon>Sabellida</taxon>
        <taxon>Siboglinidae</taxon>
        <taxon>Ridgeia</taxon>
    </lineage>
</organism>
<dbReference type="PANTHER" id="PTHR47507">
    <property type="entry name" value="BARRIER TO AUTOINTEGRATION FACTOR 2"/>
    <property type="match status" value="1"/>
</dbReference>
<evidence type="ECO:0000313" key="5">
    <source>
        <dbReference type="EMBL" id="KAK2193258.1"/>
    </source>
</evidence>
<dbReference type="EMBL" id="JAODUO010000015">
    <property type="protein sequence ID" value="KAK2193258.1"/>
    <property type="molecule type" value="Genomic_DNA"/>
</dbReference>
<dbReference type="Proteomes" id="UP001209878">
    <property type="component" value="Unassembled WGS sequence"/>
</dbReference>
<dbReference type="SMART" id="SM01023">
    <property type="entry name" value="BAF"/>
    <property type="match status" value="1"/>
</dbReference>
<dbReference type="PANTHER" id="PTHR47507:SF6">
    <property type="entry name" value="BARRIER-TO-AUTOINTEGRATION FACTOR"/>
    <property type="match status" value="1"/>
</dbReference>
<dbReference type="InterPro" id="IPR051387">
    <property type="entry name" value="BAF"/>
</dbReference>
<name>A0AAD9PEW2_RIDPI</name>
<proteinExistence type="predicted"/>
<evidence type="ECO:0000256" key="3">
    <source>
        <dbReference type="ARBA" id="ARBA00074730"/>
    </source>
</evidence>
<reference evidence="5" key="1">
    <citation type="journal article" date="2023" name="Mol. Biol. Evol.">
        <title>Third-Generation Sequencing Reveals the Adaptive Role of the Epigenome in Three Deep-Sea Polychaetes.</title>
        <authorList>
            <person name="Perez M."/>
            <person name="Aroh O."/>
            <person name="Sun Y."/>
            <person name="Lan Y."/>
            <person name="Juniper S.K."/>
            <person name="Young C.R."/>
            <person name="Angers B."/>
            <person name="Qian P.Y."/>
        </authorList>
    </citation>
    <scope>NUCLEOTIDE SEQUENCE</scope>
    <source>
        <strain evidence="5">R07B-5</strain>
    </source>
</reference>
<keyword evidence="2" id="KW-0539">Nucleus</keyword>
<evidence type="ECO:0000256" key="2">
    <source>
        <dbReference type="ARBA" id="ARBA00023242"/>
    </source>
</evidence>
<dbReference type="AlphaFoldDB" id="A0AAD9PEW2"/>
<dbReference type="SUPFAM" id="SSF47798">
    <property type="entry name" value="Barrier-to-autointegration factor, BAF"/>
    <property type="match status" value="1"/>
</dbReference>
<dbReference type="InterPro" id="IPR036617">
    <property type="entry name" value="BAF_sf"/>
</dbReference>
<evidence type="ECO:0000256" key="1">
    <source>
        <dbReference type="ARBA" id="ARBA00004123"/>
    </source>
</evidence>
<evidence type="ECO:0000313" key="6">
    <source>
        <dbReference type="Proteomes" id="UP001209878"/>
    </source>
</evidence>
<comment type="subcellular location">
    <subcellularLocation>
        <location evidence="1">Nucleus</location>
    </subcellularLocation>
</comment>
<evidence type="ECO:0000256" key="4">
    <source>
        <dbReference type="ARBA" id="ARBA00079764"/>
    </source>
</evidence>
<gene>
    <name evidence="5" type="ORF">NP493_16g06007</name>
</gene>
<dbReference type="GO" id="GO:0005634">
    <property type="term" value="C:nucleus"/>
    <property type="evidence" value="ECO:0007669"/>
    <property type="project" value="UniProtKB-SubCell"/>
</dbReference>
<accession>A0AAD9PEW2</accession>
<sequence>MKWFDTKSFNSMATTSQKHRQFVSEPMGDKHVSALAGIKDVLALRLAQEGYDKAYVVLGQFLVLKMNKKLFVEWLMDICGANAWQAECCHTCLHNWCEAFL</sequence>
<comment type="caution">
    <text evidence="5">The sequence shown here is derived from an EMBL/GenBank/DDBJ whole genome shotgun (WGS) entry which is preliminary data.</text>
</comment>
<dbReference type="GO" id="GO:0000793">
    <property type="term" value="C:condensed chromosome"/>
    <property type="evidence" value="ECO:0007669"/>
    <property type="project" value="TreeGrafter"/>
</dbReference>
<dbReference type="FunFam" id="1.10.150.40:FF:000002">
    <property type="entry name" value="Barrier to autointegration factor 2"/>
    <property type="match status" value="1"/>
</dbReference>
<keyword evidence="6" id="KW-1185">Reference proteome</keyword>
<dbReference type="Gene3D" id="1.10.150.40">
    <property type="entry name" value="Barrier-to-autointegration factor, BAF"/>
    <property type="match status" value="1"/>
</dbReference>
<dbReference type="GO" id="GO:0003677">
    <property type="term" value="F:DNA binding"/>
    <property type="evidence" value="ECO:0007669"/>
    <property type="project" value="InterPro"/>
</dbReference>
<dbReference type="Pfam" id="PF02961">
    <property type="entry name" value="SAM_BAF"/>
    <property type="match status" value="1"/>
</dbReference>